<dbReference type="Gene3D" id="3.40.50.300">
    <property type="entry name" value="P-loop containing nucleotide triphosphate hydrolases"/>
    <property type="match status" value="1"/>
</dbReference>
<dbReference type="STRING" id="1223515.B842_01080"/>
<dbReference type="Proteomes" id="UP000031524">
    <property type="component" value="Chromosome"/>
</dbReference>
<organism evidence="2 3">
    <name type="scientific">Corynebacterium humireducens NBRC 106098 = DSM 45392</name>
    <dbReference type="NCBI Taxonomy" id="1223515"/>
    <lineage>
        <taxon>Bacteria</taxon>
        <taxon>Bacillati</taxon>
        <taxon>Actinomycetota</taxon>
        <taxon>Actinomycetes</taxon>
        <taxon>Mycobacteriales</taxon>
        <taxon>Corynebacteriaceae</taxon>
        <taxon>Corynebacterium</taxon>
    </lineage>
</organism>
<sequence>MAMSSIFILVAVSDPVIHPEATHVAAATGHGVIDTIDPREITRLLPRAHSVLVDADTARHIATLDRRPGIHLLAADPGPVDWRAAVLAHAENGYVLPAQAPELLEALGHAAVPDRGETGTRGTLLAVCGAAGGAGTSVLAAAVARVAARSHPVTLVDAAEFSGGLDLLLGLEEVPGVRWPELQLGEGAVSAADLRAALPVTGDGVACLSAARTTIADPFRLTPEVLSPVLESLRGASGVTVVDVPLEGACTDVIMDACDHAVLLIPAELRPAAAAARLVARLTSSRTTVTGVVRHRNWSGLSTADIGDITRCTILTELGNVPRLSRTVELGGLPERLPGQLATTARLILENAGVRG</sequence>
<dbReference type="InterPro" id="IPR059050">
    <property type="entry name" value="Rv3660c_N"/>
</dbReference>
<dbReference type="InterPro" id="IPR022521">
    <property type="entry name" value="Rv3660c"/>
</dbReference>
<accession>A0A0B5D4X8</accession>
<proteinExistence type="predicted"/>
<dbReference type="InterPro" id="IPR027417">
    <property type="entry name" value="P-loop_NTPase"/>
</dbReference>
<name>A0A0B5D4X8_9CORY</name>
<dbReference type="NCBIfam" id="TIGR03815">
    <property type="entry name" value="CpaE_hom_Actino"/>
    <property type="match status" value="1"/>
</dbReference>
<protein>
    <recommendedName>
        <fullName evidence="1">Rv3660c-like CheY-like N-terminal domain-containing protein</fullName>
    </recommendedName>
</protein>
<dbReference type="SUPFAM" id="SSF52540">
    <property type="entry name" value="P-loop containing nucleoside triphosphate hydrolases"/>
    <property type="match status" value="1"/>
</dbReference>
<dbReference type="KEGG" id="chm:B842_01080"/>
<gene>
    <name evidence="2" type="ORF">B842_01080</name>
</gene>
<dbReference type="AlphaFoldDB" id="A0A0B5D4X8"/>
<dbReference type="EMBL" id="CP005286">
    <property type="protein sequence ID" value="AJE32072.1"/>
    <property type="molecule type" value="Genomic_DNA"/>
</dbReference>
<reference evidence="2 3" key="1">
    <citation type="submission" date="2013-04" db="EMBL/GenBank/DDBJ databases">
        <title>Complete genome sequence of Corynebacterium humireducens DSM 45392(T), isolated from a wastewater-fed microbial fuel cell.</title>
        <authorList>
            <person name="Ruckert C."/>
            <person name="Albersmeier A."/>
            <person name="Kalinowski J."/>
        </authorList>
    </citation>
    <scope>NUCLEOTIDE SEQUENCE [LARGE SCALE GENOMIC DNA]</scope>
    <source>
        <strain evidence="3">MFC-5</strain>
    </source>
</reference>
<evidence type="ECO:0000259" key="1">
    <source>
        <dbReference type="Pfam" id="PF26563"/>
    </source>
</evidence>
<keyword evidence="3" id="KW-1185">Reference proteome</keyword>
<dbReference type="HOGENOM" id="CLU_042654_1_0_11"/>
<evidence type="ECO:0000313" key="2">
    <source>
        <dbReference type="EMBL" id="AJE32072.1"/>
    </source>
</evidence>
<evidence type="ECO:0000313" key="3">
    <source>
        <dbReference type="Proteomes" id="UP000031524"/>
    </source>
</evidence>
<dbReference type="Pfam" id="PF26563">
    <property type="entry name" value="Rv3660c_N"/>
    <property type="match status" value="1"/>
</dbReference>
<feature type="domain" description="Rv3660c-like CheY-like N-terminal" evidence="1">
    <location>
        <begin position="12"/>
        <end position="114"/>
    </location>
</feature>